<keyword evidence="1" id="KW-1133">Transmembrane helix</keyword>
<feature type="transmembrane region" description="Helical" evidence="1">
    <location>
        <begin position="6"/>
        <end position="26"/>
    </location>
</feature>
<organism evidence="2 3">
    <name type="scientific">Helianthus annuus</name>
    <name type="common">Common sunflower</name>
    <dbReference type="NCBI Taxonomy" id="4232"/>
    <lineage>
        <taxon>Eukaryota</taxon>
        <taxon>Viridiplantae</taxon>
        <taxon>Streptophyta</taxon>
        <taxon>Embryophyta</taxon>
        <taxon>Tracheophyta</taxon>
        <taxon>Spermatophyta</taxon>
        <taxon>Magnoliopsida</taxon>
        <taxon>eudicotyledons</taxon>
        <taxon>Gunneridae</taxon>
        <taxon>Pentapetalae</taxon>
        <taxon>asterids</taxon>
        <taxon>campanulids</taxon>
        <taxon>Asterales</taxon>
        <taxon>Asteraceae</taxon>
        <taxon>Asteroideae</taxon>
        <taxon>Heliantheae alliance</taxon>
        <taxon>Heliantheae</taxon>
        <taxon>Helianthus</taxon>
    </lineage>
</organism>
<keyword evidence="1" id="KW-0472">Membrane</keyword>
<accession>A0A9K3IP49</accession>
<name>A0A9K3IP49_HELAN</name>
<evidence type="ECO:0000313" key="2">
    <source>
        <dbReference type="EMBL" id="KAF5800357.1"/>
    </source>
</evidence>
<keyword evidence="3" id="KW-1185">Reference proteome</keyword>
<dbReference type="Proteomes" id="UP000215914">
    <property type="component" value="Unassembled WGS sequence"/>
</dbReference>
<reference evidence="2" key="2">
    <citation type="submission" date="2020-06" db="EMBL/GenBank/DDBJ databases">
        <title>Helianthus annuus Genome sequencing and assembly Release 2.</title>
        <authorList>
            <person name="Gouzy J."/>
            <person name="Langlade N."/>
            <person name="Munos S."/>
        </authorList>
    </citation>
    <scope>NUCLEOTIDE SEQUENCE</scope>
    <source>
        <tissue evidence="2">Leaves</tissue>
    </source>
</reference>
<sequence length="58" mass="6730">MQQQAGLVLCFASGQICLVPLSLELYQPNRRLCKQMKMDVIMLLSTKKRILLPVLLRW</sequence>
<dbReference type="AlphaFoldDB" id="A0A9K3IP49"/>
<protein>
    <submittedName>
        <fullName evidence="2">Uncharacterized protein</fullName>
    </submittedName>
</protein>
<reference evidence="2" key="1">
    <citation type="journal article" date="2017" name="Nature">
        <title>The sunflower genome provides insights into oil metabolism, flowering and Asterid evolution.</title>
        <authorList>
            <person name="Badouin H."/>
            <person name="Gouzy J."/>
            <person name="Grassa C.J."/>
            <person name="Murat F."/>
            <person name="Staton S.E."/>
            <person name="Cottret L."/>
            <person name="Lelandais-Briere C."/>
            <person name="Owens G.L."/>
            <person name="Carrere S."/>
            <person name="Mayjonade B."/>
            <person name="Legrand L."/>
            <person name="Gill N."/>
            <person name="Kane N.C."/>
            <person name="Bowers J.E."/>
            <person name="Hubner S."/>
            <person name="Bellec A."/>
            <person name="Berard A."/>
            <person name="Berges H."/>
            <person name="Blanchet N."/>
            <person name="Boniface M.C."/>
            <person name="Brunel D."/>
            <person name="Catrice O."/>
            <person name="Chaidir N."/>
            <person name="Claudel C."/>
            <person name="Donnadieu C."/>
            <person name="Faraut T."/>
            <person name="Fievet G."/>
            <person name="Helmstetter N."/>
            <person name="King M."/>
            <person name="Knapp S.J."/>
            <person name="Lai Z."/>
            <person name="Le Paslier M.C."/>
            <person name="Lippi Y."/>
            <person name="Lorenzon L."/>
            <person name="Mandel J.R."/>
            <person name="Marage G."/>
            <person name="Marchand G."/>
            <person name="Marquand E."/>
            <person name="Bret-Mestries E."/>
            <person name="Morien E."/>
            <person name="Nambeesan S."/>
            <person name="Nguyen T."/>
            <person name="Pegot-Espagnet P."/>
            <person name="Pouilly N."/>
            <person name="Raftis F."/>
            <person name="Sallet E."/>
            <person name="Schiex T."/>
            <person name="Thomas J."/>
            <person name="Vandecasteele C."/>
            <person name="Vares D."/>
            <person name="Vear F."/>
            <person name="Vautrin S."/>
            <person name="Crespi M."/>
            <person name="Mangin B."/>
            <person name="Burke J.M."/>
            <person name="Salse J."/>
            <person name="Munos S."/>
            <person name="Vincourt P."/>
            <person name="Rieseberg L.H."/>
            <person name="Langlade N.B."/>
        </authorList>
    </citation>
    <scope>NUCLEOTIDE SEQUENCE</scope>
    <source>
        <tissue evidence="2">Leaves</tissue>
    </source>
</reference>
<comment type="caution">
    <text evidence="2">The sequence shown here is derived from an EMBL/GenBank/DDBJ whole genome shotgun (WGS) entry which is preliminary data.</text>
</comment>
<proteinExistence type="predicted"/>
<evidence type="ECO:0000256" key="1">
    <source>
        <dbReference type="SAM" id="Phobius"/>
    </source>
</evidence>
<keyword evidence="1" id="KW-0812">Transmembrane</keyword>
<dbReference type="EMBL" id="MNCJ02000322">
    <property type="protein sequence ID" value="KAF5800357.1"/>
    <property type="molecule type" value="Genomic_DNA"/>
</dbReference>
<dbReference type="Gramene" id="mRNA:HanXRQr2_Chr07g0315141">
    <property type="protein sequence ID" value="CDS:HanXRQr2_Chr07g0315141.1"/>
    <property type="gene ID" value="HanXRQr2_Chr07g0315141"/>
</dbReference>
<evidence type="ECO:0000313" key="3">
    <source>
        <dbReference type="Proteomes" id="UP000215914"/>
    </source>
</evidence>
<gene>
    <name evidence="2" type="ORF">HanXRQr2_Chr07g0315141</name>
</gene>